<dbReference type="Ensembl" id="ENSCPBT00000009341.1">
    <property type="protein sequence ID" value="ENSCPBP00000007750.1"/>
    <property type="gene ID" value="ENSCPBG00000006096.1"/>
</dbReference>
<dbReference type="Gene3D" id="2.40.10.10">
    <property type="entry name" value="Trypsin-like serine proteases"/>
    <property type="match status" value="1"/>
</dbReference>
<dbReference type="PROSITE" id="PS00134">
    <property type="entry name" value="TRYPSIN_HIS"/>
    <property type="match status" value="1"/>
</dbReference>
<keyword evidence="8" id="KW-1185">Reference proteome</keyword>
<feature type="domain" description="Peptidase S1" evidence="6">
    <location>
        <begin position="36"/>
        <end position="294"/>
    </location>
</feature>
<dbReference type="FunFam" id="2.40.10.10:FF:000024">
    <property type="entry name" value="Serine protease 53"/>
    <property type="match status" value="1"/>
</dbReference>
<dbReference type="OrthoDB" id="6339452at2759"/>
<evidence type="ECO:0000256" key="5">
    <source>
        <dbReference type="SAM" id="SignalP"/>
    </source>
</evidence>
<dbReference type="Pfam" id="PF00089">
    <property type="entry name" value="Trypsin"/>
    <property type="match status" value="1"/>
</dbReference>
<reference evidence="7" key="1">
    <citation type="submission" date="2025-05" db="UniProtKB">
        <authorList>
            <consortium name="Ensembl"/>
        </authorList>
    </citation>
    <scope>IDENTIFICATION</scope>
</reference>
<keyword evidence="2 5" id="KW-0732">Signal</keyword>
<dbReference type="InterPro" id="IPR009003">
    <property type="entry name" value="Peptidase_S1_PA"/>
</dbReference>
<evidence type="ECO:0000256" key="4">
    <source>
        <dbReference type="ARBA" id="ARBA00023157"/>
    </source>
</evidence>
<dbReference type="Proteomes" id="UP000694380">
    <property type="component" value="Unplaced"/>
</dbReference>
<evidence type="ECO:0000256" key="1">
    <source>
        <dbReference type="ARBA" id="ARBA00022670"/>
    </source>
</evidence>
<dbReference type="InterPro" id="IPR043504">
    <property type="entry name" value="Peptidase_S1_PA_chymotrypsin"/>
</dbReference>
<dbReference type="PANTHER" id="PTHR24253:SF146">
    <property type="entry name" value="TRANSMEMBRANE PROTEASE SERINE 12"/>
    <property type="match status" value="1"/>
</dbReference>
<dbReference type="SUPFAM" id="SSF50494">
    <property type="entry name" value="Trypsin-like serine proteases"/>
    <property type="match status" value="1"/>
</dbReference>
<dbReference type="SMART" id="SM00020">
    <property type="entry name" value="Tryp_SPc"/>
    <property type="match status" value="1"/>
</dbReference>
<keyword evidence="1" id="KW-0645">Protease</keyword>
<dbReference type="InterPro" id="IPR001254">
    <property type="entry name" value="Trypsin_dom"/>
</dbReference>
<dbReference type="GO" id="GO:0004252">
    <property type="term" value="F:serine-type endopeptidase activity"/>
    <property type="evidence" value="ECO:0007669"/>
    <property type="project" value="InterPro"/>
</dbReference>
<sequence>MMGGLCSQLAALLLLVLPSSPHGAEESQDQTVFSRIIGGQDAQEGRWPWQVSVQKYNDIKDEYHHICGGSLISAQWVVSAAHCFNPPVPYSKYRLVLGAHQLLKPSPNQVLANVQKIIPHPRYNRTSFVADIALVRMKKPVKSTKFIRPISLPGASRQFPEEKKCWVTGWGRVEMTKHLPEPKTLQQLEVPIISTADCNKRYNKLKPNSSLGPEAVKPSMICAGYMDLDSPRGFCKGDSGGPLACKQDGTWYLAGVVSWFRIRKVNGIVCSEPKFPGVFTRVTAYDSWIQKEVNGAGPLPARLQLH</sequence>
<dbReference type="GeneTree" id="ENSGT00940000155138"/>
<feature type="chain" id="PRO_5044679605" description="Peptidase S1 domain-containing protein" evidence="5">
    <location>
        <begin position="24"/>
        <end position="306"/>
    </location>
</feature>
<dbReference type="PRINTS" id="PR00722">
    <property type="entry name" value="CHYMOTRYPSIN"/>
</dbReference>
<evidence type="ECO:0000313" key="7">
    <source>
        <dbReference type="Ensembl" id="ENSCPBP00000007750.1"/>
    </source>
</evidence>
<organism evidence="7 8">
    <name type="scientific">Chrysemys picta bellii</name>
    <name type="common">Western painted turtle</name>
    <name type="synonym">Emys bellii</name>
    <dbReference type="NCBI Taxonomy" id="8478"/>
    <lineage>
        <taxon>Eukaryota</taxon>
        <taxon>Metazoa</taxon>
        <taxon>Chordata</taxon>
        <taxon>Craniata</taxon>
        <taxon>Vertebrata</taxon>
        <taxon>Euteleostomi</taxon>
        <taxon>Archelosauria</taxon>
        <taxon>Testudinata</taxon>
        <taxon>Testudines</taxon>
        <taxon>Cryptodira</taxon>
        <taxon>Durocryptodira</taxon>
        <taxon>Testudinoidea</taxon>
        <taxon>Emydidae</taxon>
        <taxon>Chrysemys</taxon>
    </lineage>
</organism>
<evidence type="ECO:0000259" key="6">
    <source>
        <dbReference type="PROSITE" id="PS50240"/>
    </source>
</evidence>
<dbReference type="CDD" id="cd00190">
    <property type="entry name" value="Tryp_SPc"/>
    <property type="match status" value="1"/>
</dbReference>
<dbReference type="Ensembl" id="ENSCPBT00000009348.1">
    <property type="protein sequence ID" value="ENSCPBP00000007756.1"/>
    <property type="gene ID" value="ENSCPBG00000006096.1"/>
</dbReference>
<evidence type="ECO:0000313" key="8">
    <source>
        <dbReference type="Proteomes" id="UP000694380"/>
    </source>
</evidence>
<dbReference type="GO" id="GO:0006508">
    <property type="term" value="P:proteolysis"/>
    <property type="evidence" value="ECO:0007669"/>
    <property type="project" value="UniProtKB-KW"/>
</dbReference>
<dbReference type="AlphaFoldDB" id="A0A8C3FFZ9"/>
<dbReference type="KEGG" id="cpic:101935710"/>
<protein>
    <recommendedName>
        <fullName evidence="6">Peptidase S1 domain-containing protein</fullName>
    </recommendedName>
</protein>
<keyword evidence="4" id="KW-1015">Disulfide bond</keyword>
<evidence type="ECO:0000256" key="2">
    <source>
        <dbReference type="ARBA" id="ARBA00022729"/>
    </source>
</evidence>
<name>A0A8C3FFZ9_CHRPI</name>
<dbReference type="InterPro" id="IPR001314">
    <property type="entry name" value="Peptidase_S1A"/>
</dbReference>
<evidence type="ECO:0000256" key="3">
    <source>
        <dbReference type="ARBA" id="ARBA00022801"/>
    </source>
</evidence>
<dbReference type="PANTHER" id="PTHR24253">
    <property type="entry name" value="TRANSMEMBRANE PROTEASE SERINE"/>
    <property type="match status" value="1"/>
</dbReference>
<dbReference type="InterPro" id="IPR018114">
    <property type="entry name" value="TRYPSIN_HIS"/>
</dbReference>
<feature type="signal peptide" evidence="5">
    <location>
        <begin position="1"/>
        <end position="23"/>
    </location>
</feature>
<keyword evidence="3" id="KW-0378">Hydrolase</keyword>
<proteinExistence type="predicted"/>
<dbReference type="PROSITE" id="PS50240">
    <property type="entry name" value="TRYPSIN_DOM"/>
    <property type="match status" value="1"/>
</dbReference>
<accession>A0A8C3FFZ9</accession>